<dbReference type="Gene3D" id="1.10.510.10">
    <property type="entry name" value="Transferase(Phosphotransferase) domain 1"/>
    <property type="match status" value="1"/>
</dbReference>
<evidence type="ECO:0000313" key="9">
    <source>
        <dbReference type="EMBL" id="EDO35723.1"/>
    </source>
</evidence>
<evidence type="ECO:0000256" key="1">
    <source>
        <dbReference type="ARBA" id="ARBA00022527"/>
    </source>
</evidence>
<feature type="binding site" evidence="6">
    <location>
        <position position="116"/>
    </location>
    <ligand>
        <name>ATP</name>
        <dbReference type="ChEBI" id="CHEBI:30616"/>
    </ligand>
</feature>
<dbReference type="GO" id="GO:0004674">
    <property type="term" value="F:protein serine/threonine kinase activity"/>
    <property type="evidence" value="ECO:0000318"/>
    <property type="project" value="GO_Central"/>
</dbReference>
<feature type="region of interest" description="Disordered" evidence="7">
    <location>
        <begin position="662"/>
        <end position="696"/>
    </location>
</feature>
<keyword evidence="3 6" id="KW-0547">Nucleotide-binding</keyword>
<sequence length="855" mass="94628">MESHTSIYGGAFQPHESRRNNVTGSPPRSYPATCMSSGLKFWLGEIKKRKDLFSSHGNPSGFSLQTDECGRFRPSHPVPCLAGRYKFLQVIGEGQSSVIIAAEDTFHPSKQAVAIKVMNLSYKNLGAQEAECIQQLNKADPLKVSKTIRLLNTHFDNEESKYDMIKEIGVQLIGVLGFLKREGVIHADLKPENILLQEGEKVRINVVDFGNAIRWVHKEMSLYYNDFELQTLLYRAPEVMFGVPFGQEIDMWSLGCILAELYLGKPLFFGRTKTEVLHEIVEILGPLPRVPFQSGKFYSELVCFANQKPGHTGSAESRLMKKLYNTRNYMFANFLNGLLTYNPVLRVTPVQAARHPFLSSEFPLALLCSNTSGDIDQHLMNRPTSSGILLTKREYPYTPNIDEGVRRQRYSGIELLRAGTKGISRDTRSVSPPVGRVMPLVHTKAESTLKGKCVTDNREGNMSSIKRAEIPNQSLSLYCISEQVERKKMPEPYSEVQLGLKANIEENHPGNSTMPGTTPNSKPAENPTKCRQAGFTKRTKSSTPGQGTSMQGQFKMITKSLKVTPSSKQPSQASLNKVDIKHGRTSLRPADVKQGTELSSEGPLSRPLQSPPNPQRRLAGLGSPGRSGNRLATEKPISCAPKKKLPGSKFNKSVDLFTDAKSSAVKETQQAPRTKLTATPTQRKRTLDGDDGASQAISLSSPKIKKCVEEPVNSTSSIQENKHPPATRTIGALCLRGTAESDETMVAARTRVYRVCKGVCVDDGPAIISDTSLALSPRDRPLHQCQRSRPHASIPQHQHANDLTCIHMLVDCMTKKRVGPLNNSLILTWTFPGAKDKEIPNSIEMAYKNLYCFAL</sequence>
<dbReference type="InterPro" id="IPR008271">
    <property type="entry name" value="Ser/Thr_kinase_AS"/>
</dbReference>
<dbReference type="InterPro" id="IPR011009">
    <property type="entry name" value="Kinase-like_dom_sf"/>
</dbReference>
<dbReference type="Pfam" id="PF00069">
    <property type="entry name" value="Pkinase"/>
    <property type="match status" value="1"/>
</dbReference>
<dbReference type="GO" id="GO:0005634">
    <property type="term" value="C:nucleus"/>
    <property type="evidence" value="ECO:0000318"/>
    <property type="project" value="GO_Central"/>
</dbReference>
<keyword evidence="2" id="KW-0808">Transferase</keyword>
<protein>
    <recommendedName>
        <fullName evidence="8">Protein kinase domain-containing protein</fullName>
    </recommendedName>
</protein>
<evidence type="ECO:0000256" key="6">
    <source>
        <dbReference type="PROSITE-ProRule" id="PRU10141"/>
    </source>
</evidence>
<dbReference type="PROSITE" id="PS00107">
    <property type="entry name" value="PROTEIN_KINASE_ATP"/>
    <property type="match status" value="1"/>
</dbReference>
<dbReference type="InterPro" id="IPR050494">
    <property type="entry name" value="Ser_Thr_dual-spec_kinase"/>
</dbReference>
<accession>A7SKK9</accession>
<dbReference type="GO" id="GO:0035556">
    <property type="term" value="P:intracellular signal transduction"/>
    <property type="evidence" value="ECO:0000318"/>
    <property type="project" value="GO_Central"/>
</dbReference>
<dbReference type="GO" id="GO:0005524">
    <property type="term" value="F:ATP binding"/>
    <property type="evidence" value="ECO:0007669"/>
    <property type="project" value="UniProtKB-UniRule"/>
</dbReference>
<evidence type="ECO:0000256" key="3">
    <source>
        <dbReference type="ARBA" id="ARBA00022741"/>
    </source>
</evidence>
<evidence type="ECO:0000256" key="7">
    <source>
        <dbReference type="SAM" id="MobiDB-lite"/>
    </source>
</evidence>
<dbReference type="InParanoid" id="A7SKK9"/>
<dbReference type="SMART" id="SM00220">
    <property type="entry name" value="S_TKc"/>
    <property type="match status" value="1"/>
</dbReference>
<keyword evidence="4" id="KW-0418">Kinase</keyword>
<dbReference type="Gene3D" id="3.30.200.20">
    <property type="entry name" value="Phosphorylase Kinase, domain 1"/>
    <property type="match status" value="1"/>
</dbReference>
<gene>
    <name evidence="9" type="ORF">NEMVEDRAFT_v1g245888</name>
</gene>
<feature type="compositionally biased region" description="Polar residues" evidence="7">
    <location>
        <begin position="665"/>
        <end position="681"/>
    </location>
</feature>
<dbReference type="AlphaFoldDB" id="A7SKK9"/>
<dbReference type="Proteomes" id="UP000001593">
    <property type="component" value="Unassembled WGS sequence"/>
</dbReference>
<evidence type="ECO:0000313" key="10">
    <source>
        <dbReference type="Proteomes" id="UP000001593"/>
    </source>
</evidence>
<dbReference type="STRING" id="45351.A7SKK9"/>
<dbReference type="PANTHER" id="PTHR24058:SF130">
    <property type="entry name" value="SERINE_THREONINE PROTEIN KINASES-RELATED"/>
    <property type="match status" value="1"/>
</dbReference>
<name>A7SKK9_NEMVE</name>
<keyword evidence="5 6" id="KW-0067">ATP-binding</keyword>
<dbReference type="FunFam" id="1.10.510.10:FF:002254">
    <property type="match status" value="1"/>
</dbReference>
<feature type="region of interest" description="Disordered" evidence="7">
    <location>
        <begin position="1"/>
        <end position="29"/>
    </location>
</feature>
<dbReference type="PANTHER" id="PTHR24058">
    <property type="entry name" value="DUAL SPECIFICITY PROTEIN KINASE"/>
    <property type="match status" value="1"/>
</dbReference>
<dbReference type="InterPro" id="IPR017441">
    <property type="entry name" value="Protein_kinase_ATP_BS"/>
</dbReference>
<dbReference type="SUPFAM" id="SSF56112">
    <property type="entry name" value="Protein kinase-like (PK-like)"/>
    <property type="match status" value="1"/>
</dbReference>
<dbReference type="GO" id="GO:0005737">
    <property type="term" value="C:cytoplasm"/>
    <property type="evidence" value="ECO:0000318"/>
    <property type="project" value="GO_Central"/>
</dbReference>
<feature type="compositionally biased region" description="Polar residues" evidence="7">
    <location>
        <begin position="509"/>
        <end position="523"/>
    </location>
</feature>
<feature type="region of interest" description="Disordered" evidence="7">
    <location>
        <begin position="505"/>
        <end position="650"/>
    </location>
</feature>
<dbReference type="InterPro" id="IPR000719">
    <property type="entry name" value="Prot_kinase_dom"/>
</dbReference>
<evidence type="ECO:0000256" key="2">
    <source>
        <dbReference type="ARBA" id="ARBA00022679"/>
    </source>
</evidence>
<feature type="compositionally biased region" description="Polar residues" evidence="7">
    <location>
        <begin position="541"/>
        <end position="552"/>
    </location>
</feature>
<evidence type="ECO:0000259" key="8">
    <source>
        <dbReference type="PROSITE" id="PS50011"/>
    </source>
</evidence>
<feature type="domain" description="Protein kinase" evidence="8">
    <location>
        <begin position="85"/>
        <end position="358"/>
    </location>
</feature>
<evidence type="ECO:0000256" key="4">
    <source>
        <dbReference type="ARBA" id="ARBA00022777"/>
    </source>
</evidence>
<reference evidence="9 10" key="1">
    <citation type="journal article" date="2007" name="Science">
        <title>Sea anemone genome reveals ancestral eumetazoan gene repertoire and genomic organization.</title>
        <authorList>
            <person name="Putnam N.H."/>
            <person name="Srivastava M."/>
            <person name="Hellsten U."/>
            <person name="Dirks B."/>
            <person name="Chapman J."/>
            <person name="Salamov A."/>
            <person name="Terry A."/>
            <person name="Shapiro H."/>
            <person name="Lindquist E."/>
            <person name="Kapitonov V.V."/>
            <person name="Jurka J."/>
            <person name="Genikhovich G."/>
            <person name="Grigoriev I.V."/>
            <person name="Lucas S.M."/>
            <person name="Steele R.E."/>
            <person name="Finnerty J.R."/>
            <person name="Technau U."/>
            <person name="Martindale M.Q."/>
            <person name="Rokhsar D.S."/>
        </authorList>
    </citation>
    <scope>NUCLEOTIDE SEQUENCE [LARGE SCALE GENOMIC DNA]</scope>
    <source>
        <strain evidence="10">CH2 X CH6</strain>
    </source>
</reference>
<dbReference type="PROSITE" id="PS50011">
    <property type="entry name" value="PROTEIN_KINASE_DOM"/>
    <property type="match status" value="1"/>
</dbReference>
<dbReference type="PhylomeDB" id="A7SKK9"/>
<organism evidence="9 10">
    <name type="scientific">Nematostella vectensis</name>
    <name type="common">Starlet sea anemone</name>
    <dbReference type="NCBI Taxonomy" id="45351"/>
    <lineage>
        <taxon>Eukaryota</taxon>
        <taxon>Metazoa</taxon>
        <taxon>Cnidaria</taxon>
        <taxon>Anthozoa</taxon>
        <taxon>Hexacorallia</taxon>
        <taxon>Actiniaria</taxon>
        <taxon>Edwardsiidae</taxon>
        <taxon>Nematostella</taxon>
    </lineage>
</organism>
<dbReference type="HOGENOM" id="CLU_334116_0_0_1"/>
<feature type="compositionally biased region" description="Polar residues" evidence="7">
    <location>
        <begin position="561"/>
        <end position="575"/>
    </location>
</feature>
<dbReference type="PROSITE" id="PS00108">
    <property type="entry name" value="PROTEIN_KINASE_ST"/>
    <property type="match status" value="1"/>
</dbReference>
<keyword evidence="10" id="KW-1185">Reference proteome</keyword>
<dbReference type="eggNOG" id="KOG0667">
    <property type="taxonomic scope" value="Eukaryota"/>
</dbReference>
<dbReference type="EMBL" id="DS469689">
    <property type="protein sequence ID" value="EDO35723.1"/>
    <property type="molecule type" value="Genomic_DNA"/>
</dbReference>
<keyword evidence="1" id="KW-0723">Serine/threonine-protein kinase</keyword>
<proteinExistence type="predicted"/>
<evidence type="ECO:0000256" key="5">
    <source>
        <dbReference type="ARBA" id="ARBA00022840"/>
    </source>
</evidence>